<dbReference type="Proteomes" id="UP000014012">
    <property type="component" value="Unassembled WGS sequence"/>
</dbReference>
<dbReference type="Pfam" id="PF03797">
    <property type="entry name" value="Autotransporter"/>
    <property type="match status" value="1"/>
</dbReference>
<dbReference type="Gene3D" id="2.40.128.130">
    <property type="entry name" value="Autotransporter beta-domain"/>
    <property type="match status" value="1"/>
</dbReference>
<evidence type="ECO:0000259" key="2">
    <source>
        <dbReference type="SMART" id="SM00869"/>
    </source>
</evidence>
<proteinExistence type="predicted"/>
<evidence type="ECO:0000313" key="3">
    <source>
        <dbReference type="EMBL" id="EON88868.1"/>
    </source>
</evidence>
<feature type="domain" description="Autotransporter" evidence="2">
    <location>
        <begin position="383"/>
        <end position="647"/>
    </location>
</feature>
<accession>R8ARB8</accession>
<organism evidence="3 4">
    <name type="scientific">Plesiomonas shigelloides 302-73</name>
    <dbReference type="NCBI Taxonomy" id="1315976"/>
    <lineage>
        <taxon>Bacteria</taxon>
        <taxon>Pseudomonadati</taxon>
        <taxon>Pseudomonadota</taxon>
        <taxon>Gammaproteobacteria</taxon>
        <taxon>Enterobacterales</taxon>
        <taxon>Enterobacteriaceae</taxon>
        <taxon>Plesiomonas</taxon>
    </lineage>
</organism>
<feature type="compositionally biased region" description="Basic and acidic residues" evidence="1">
    <location>
        <begin position="309"/>
        <end position="326"/>
    </location>
</feature>
<evidence type="ECO:0000313" key="4">
    <source>
        <dbReference type="Proteomes" id="UP000014012"/>
    </source>
</evidence>
<dbReference type="InterPro" id="IPR005546">
    <property type="entry name" value="Autotransporte_beta"/>
</dbReference>
<dbReference type="InterPro" id="IPR036709">
    <property type="entry name" value="Autotransporte_beta_dom_sf"/>
</dbReference>
<reference evidence="3 4" key="1">
    <citation type="journal article" date="2013" name="Genome Announc.">
        <title>Genome Sequence of Plesiomonas shigelloides Strain 302-73 (Serotype O1).</title>
        <authorList>
            <person name="Pique N."/>
            <person name="Aquilini E."/>
            <person name="Alioto T."/>
            <person name="Minana-Galbis D."/>
            <person name="Tomas J.M."/>
        </authorList>
    </citation>
    <scope>NUCLEOTIDE SEQUENCE [LARGE SCALE GENOMIC DNA]</scope>
    <source>
        <strain evidence="3 4">302-73</strain>
    </source>
</reference>
<dbReference type="PATRIC" id="fig|1315976.3.peg.1606"/>
<dbReference type="SMART" id="SM00869">
    <property type="entry name" value="Autotransporter"/>
    <property type="match status" value="1"/>
</dbReference>
<name>R8ARB8_PLESH</name>
<dbReference type="SUPFAM" id="SSF103515">
    <property type="entry name" value="Autotransporter"/>
    <property type="match status" value="1"/>
</dbReference>
<comment type="caution">
    <text evidence="3">The sequence shown here is derived from an EMBL/GenBank/DDBJ whole genome shotgun (WGS) entry which is preliminary data.</text>
</comment>
<protein>
    <recommendedName>
        <fullName evidence="2">Autotransporter domain-containing protein</fullName>
    </recommendedName>
</protein>
<keyword evidence="4" id="KW-1185">Reference proteome</keyword>
<evidence type="ECO:0000256" key="1">
    <source>
        <dbReference type="SAM" id="MobiDB-lite"/>
    </source>
</evidence>
<dbReference type="HOGENOM" id="CLU_417875_0_0_6"/>
<feature type="region of interest" description="Disordered" evidence="1">
    <location>
        <begin position="306"/>
        <end position="347"/>
    </location>
</feature>
<sequence>MYAPSTDVVATVWDSKKGMISLPKYSGYSGLSAARSISGDHQSIVGYLSRETGGERAVYWDNQYNIHLLDNLSSSEHASSAAFDISRDGNIIVGHATTDGNRESAVYWTKHDNKVHALNMPGDYSSASAVNGNGTMIVGKTNIGSSDIKHAFRWTDKGGVELLPSLSRDHSTTANGLSDTGRVIGTAETSPTTLRAVYWDTDNQIHDLGTLGKDNQGSSQTIGISRLGTVISGSSSTDDGKRLGFIWKEGVGMRSVNQWLTDAHVDAGTMIASSVNAMSSDGATIAGQLADGSGYVARVVTIKEPPIVKPEEPKPEPPTVKPDEPKPQPPSVKPDEPKPDGGSGIVNVDQVNQSLSYVQQSMELQRQATVQAADNADCATFGPNGMCVKVNADVRNRNDDIGEYTNPSATITIAKQLQEHGRAGLSVTELHSHIKNDIGTKIEQTAPIFTAFVGYGNDTDLGWKGYAGISVLNAPVDIDRAYYNGADKEWGYGKTRARSLNYQVRGGYTFQPNSRYQVTPFVALNYNDTKWNGYQETGDGAFLAAFSNQRSRVSTLHIGVDNQYQIDDKNSMGMTLGLRKNLHTNNSTGNATVLDGFGGLATQYQIAKVAKVLPELEANYSYTLDKNQKITLYSGYRDVGFGAGEVNGGISYRINF</sequence>
<gene>
    <name evidence="3" type="ORF">PLESHI_08129</name>
</gene>
<dbReference type="EMBL" id="AQQO01000048">
    <property type="protein sequence ID" value="EON88868.1"/>
    <property type="molecule type" value="Genomic_DNA"/>
</dbReference>
<dbReference type="InterPro" id="IPR014262">
    <property type="entry name" value="HAF_rpt"/>
</dbReference>
<dbReference type="AlphaFoldDB" id="R8ARB8"/>
<dbReference type="NCBIfam" id="TIGR02913">
    <property type="entry name" value="HAF_rpt"/>
    <property type="match status" value="1"/>
</dbReference>